<comment type="caution">
    <text evidence="4">The sequence shown here is derived from an EMBL/GenBank/DDBJ whole genome shotgun (WGS) entry which is preliminary data.</text>
</comment>
<evidence type="ECO:0000313" key="4">
    <source>
        <dbReference type="EMBL" id="CAD8071320.1"/>
    </source>
</evidence>
<dbReference type="GO" id="GO:0005768">
    <property type="term" value="C:endosome"/>
    <property type="evidence" value="ECO:0007669"/>
    <property type="project" value="TreeGrafter"/>
</dbReference>
<dbReference type="Pfam" id="PF00787">
    <property type="entry name" value="PX"/>
    <property type="match status" value="1"/>
</dbReference>
<dbReference type="CDD" id="cd06093">
    <property type="entry name" value="PX_domain"/>
    <property type="match status" value="1"/>
</dbReference>
<feature type="compositionally biased region" description="Polar residues" evidence="2">
    <location>
        <begin position="413"/>
        <end position="425"/>
    </location>
</feature>
<dbReference type="AlphaFoldDB" id="A0A8S1LTH0"/>
<sequence>MQQQSSPKIIDIAINTEMLGRYAYYKIQVDQNIISRRFNDFVHFYDALLTNYPGLFVPRIPEKQVMGNLEEDFLRVRRRMLQYFLNSIFKRKILWNSPETKQFFNEQNQTWLPLNNVSLSLQEKYKQNAPDCSNIEITLDMKYEYYDFQSFVVKVKPMIENFKKMCNNYVTAKTNFNTEKLIFVNYVLPEFEKNLLYKSDKKFFEKIKPLDLMKNQKYDKIRKFQSDQILIDLYIMESDIESYLISFEQIRKWEKKIIQQEDKIRQFQLDLQQTINNQRNPVEKLFFRSKDKEISKLQNQIYQYSKSIEELKDLINITIGQICLIEIPDFIKEKQYNFFKLIKFVGQQEIEQISITADYWHSILDSRLISQIEQQLIKDSVIIIEQKLEDQSQQLNEEEKSQNQENKDKKSNMILQQQKQQSEQN</sequence>
<feature type="compositionally biased region" description="Basic and acidic residues" evidence="2">
    <location>
        <begin position="397"/>
        <end position="411"/>
    </location>
</feature>
<organism evidence="4 5">
    <name type="scientific">Paramecium primaurelia</name>
    <dbReference type="NCBI Taxonomy" id="5886"/>
    <lineage>
        <taxon>Eukaryota</taxon>
        <taxon>Sar</taxon>
        <taxon>Alveolata</taxon>
        <taxon>Ciliophora</taxon>
        <taxon>Intramacronucleata</taxon>
        <taxon>Oligohymenophorea</taxon>
        <taxon>Peniculida</taxon>
        <taxon>Parameciidae</taxon>
        <taxon>Paramecium</taxon>
    </lineage>
</organism>
<dbReference type="PANTHER" id="PTHR10555">
    <property type="entry name" value="SORTING NEXIN"/>
    <property type="match status" value="1"/>
</dbReference>
<feature type="coiled-coil region" evidence="1">
    <location>
        <begin position="250"/>
        <end position="314"/>
    </location>
</feature>
<dbReference type="InterPro" id="IPR001683">
    <property type="entry name" value="PX_dom"/>
</dbReference>
<feature type="domain" description="PX" evidence="3">
    <location>
        <begin position="1"/>
        <end position="111"/>
    </location>
</feature>
<dbReference type="SMART" id="SM00312">
    <property type="entry name" value="PX"/>
    <property type="match status" value="1"/>
</dbReference>
<name>A0A8S1LTH0_PARPR</name>
<evidence type="ECO:0000313" key="5">
    <source>
        <dbReference type="Proteomes" id="UP000688137"/>
    </source>
</evidence>
<evidence type="ECO:0000259" key="3">
    <source>
        <dbReference type="PROSITE" id="PS50195"/>
    </source>
</evidence>
<reference evidence="4" key="1">
    <citation type="submission" date="2021-01" db="EMBL/GenBank/DDBJ databases">
        <authorList>
            <consortium name="Genoscope - CEA"/>
            <person name="William W."/>
        </authorList>
    </citation>
    <scope>NUCLEOTIDE SEQUENCE</scope>
</reference>
<evidence type="ECO:0000256" key="1">
    <source>
        <dbReference type="SAM" id="Coils"/>
    </source>
</evidence>
<keyword evidence="5" id="KW-1185">Reference proteome</keyword>
<gene>
    <name evidence="4" type="ORF">PPRIM_AZ9-3.1.T0470120</name>
</gene>
<evidence type="ECO:0000256" key="2">
    <source>
        <dbReference type="SAM" id="MobiDB-lite"/>
    </source>
</evidence>
<keyword evidence="1" id="KW-0175">Coiled coil</keyword>
<dbReference type="Proteomes" id="UP000688137">
    <property type="component" value="Unassembled WGS sequence"/>
</dbReference>
<proteinExistence type="predicted"/>
<dbReference type="PANTHER" id="PTHR10555:SF170">
    <property type="entry name" value="FI18122P1"/>
    <property type="match status" value="1"/>
</dbReference>
<dbReference type="GO" id="GO:0035091">
    <property type="term" value="F:phosphatidylinositol binding"/>
    <property type="evidence" value="ECO:0007669"/>
    <property type="project" value="InterPro"/>
</dbReference>
<dbReference type="EMBL" id="CAJJDM010000047">
    <property type="protein sequence ID" value="CAD8071320.1"/>
    <property type="molecule type" value="Genomic_DNA"/>
</dbReference>
<feature type="region of interest" description="Disordered" evidence="2">
    <location>
        <begin position="392"/>
        <end position="425"/>
    </location>
</feature>
<accession>A0A8S1LTH0</accession>
<dbReference type="PROSITE" id="PS50195">
    <property type="entry name" value="PX"/>
    <property type="match status" value="1"/>
</dbReference>
<protein>
    <recommendedName>
        <fullName evidence="3">PX domain-containing protein</fullName>
    </recommendedName>
</protein>